<dbReference type="PANTHER" id="PTHR35271">
    <property type="entry name" value="ABC TRANSPORTER, SUBSTRATE-BINDING LIPOPROTEIN-RELATED"/>
    <property type="match status" value="1"/>
</dbReference>
<sequence>MLGAGAARSDMTIPLIYVVGSGNDVLDNYLLDQVRQLVGQEVAVVPVNESESALNPGIPIVTIGRRAFTTTLGRYPQSPILATLISQEYYRAIASARSDKESERSVSAIYYDVPLLNQALTGKAILPQSRRIALLATPKSTHLYSELLSQLPKHNLEAKMFVVNNSSELIPALVRALYYGDFVLAAQDPSIYNPNTIKHILLTAYRRNIMVIGPSQAYVKAGSLASSYAPYSAVAQALVSALEQWFQEGFLPKPAYPTDFNVQINKQVGRSLNIPLPSETSVKEQVIEQLREHAMPAAKDAAANAENRGMLP</sequence>
<dbReference type="PANTHER" id="PTHR35271:SF1">
    <property type="entry name" value="ABC TRANSPORTER, SUBSTRATE-BINDING LIPOPROTEIN"/>
    <property type="match status" value="1"/>
</dbReference>
<proteinExistence type="predicted"/>
<dbReference type="EMBL" id="CP011494">
    <property type="protein sequence ID" value="AKO54278.1"/>
    <property type="molecule type" value="Genomic_DNA"/>
</dbReference>
<dbReference type="AlphaFoldDB" id="A0A0H4I933"/>
<evidence type="ECO:0000313" key="2">
    <source>
        <dbReference type="Proteomes" id="UP000036406"/>
    </source>
</evidence>
<name>A0A0H4I933_9GAMM</name>
<accession>A0A0H4I933</accession>
<dbReference type="STRING" id="330734.ABA45_08745"/>
<reference evidence="1 2" key="1">
    <citation type="submission" date="2015-05" db="EMBL/GenBank/DDBJ databases">
        <title>Complete genome of Marinobacter psychrophilus strain 20041T isolated from sea-ice of the Canadian Basin.</title>
        <authorList>
            <person name="Song L."/>
            <person name="Ren L."/>
            <person name="Yu Y."/>
            <person name="Wang X."/>
        </authorList>
    </citation>
    <scope>NUCLEOTIDE SEQUENCE [LARGE SCALE GENOMIC DNA]</scope>
    <source>
        <strain evidence="1 2">20041</strain>
    </source>
</reference>
<organism evidence="1 2">
    <name type="scientific">Marinobacter psychrophilus</name>
    <dbReference type="NCBI Taxonomy" id="330734"/>
    <lineage>
        <taxon>Bacteria</taxon>
        <taxon>Pseudomonadati</taxon>
        <taxon>Pseudomonadota</taxon>
        <taxon>Gammaproteobacteria</taxon>
        <taxon>Pseudomonadales</taxon>
        <taxon>Marinobacteraceae</taxon>
        <taxon>Marinobacter</taxon>
    </lineage>
</organism>
<dbReference type="Gene3D" id="3.40.50.2300">
    <property type="match status" value="1"/>
</dbReference>
<dbReference type="PATRIC" id="fig|330734.3.peg.1833"/>
<dbReference type="InterPro" id="IPR007487">
    <property type="entry name" value="ABC_transpt-TYRBP-like"/>
</dbReference>
<dbReference type="KEGG" id="mpq:ABA45_08745"/>
<keyword evidence="2" id="KW-1185">Reference proteome</keyword>
<dbReference type="Proteomes" id="UP000036406">
    <property type="component" value="Chromosome"/>
</dbReference>
<evidence type="ECO:0000313" key="1">
    <source>
        <dbReference type="EMBL" id="AKO54278.1"/>
    </source>
</evidence>
<protein>
    <submittedName>
        <fullName evidence="1">ABC transporter substrate-binding protein</fullName>
    </submittedName>
</protein>
<gene>
    <name evidence="1" type="ORF">ABA45_08745</name>
</gene>